<feature type="transmembrane region" description="Helical" evidence="2">
    <location>
        <begin position="93"/>
        <end position="116"/>
    </location>
</feature>
<dbReference type="Gene3D" id="2.20.28.160">
    <property type="match status" value="1"/>
</dbReference>
<keyword evidence="2" id="KW-1133">Transmembrane helix</keyword>
<feature type="region of interest" description="Disordered" evidence="1">
    <location>
        <begin position="42"/>
        <end position="74"/>
    </location>
</feature>
<keyword evidence="2" id="KW-0812">Transmembrane</keyword>
<feature type="transmembrane region" description="Helical" evidence="2">
    <location>
        <begin position="128"/>
        <end position="151"/>
    </location>
</feature>
<dbReference type="InterPro" id="IPR036259">
    <property type="entry name" value="MFS_trans_sf"/>
</dbReference>
<dbReference type="RefSeq" id="WP_162665857.1">
    <property type="nucleotide sequence ID" value="NZ_LR593886.1"/>
</dbReference>
<feature type="compositionally biased region" description="Basic and acidic residues" evidence="1">
    <location>
        <begin position="50"/>
        <end position="74"/>
    </location>
</feature>
<name>A0A6P2CQC2_9BACT</name>
<dbReference type="EMBL" id="LR593886">
    <property type="protein sequence ID" value="VTR90767.1"/>
    <property type="molecule type" value="Genomic_DNA"/>
</dbReference>
<dbReference type="AlphaFoldDB" id="A0A6P2CQC2"/>
<reference evidence="3 4" key="1">
    <citation type="submission" date="2019-05" db="EMBL/GenBank/DDBJ databases">
        <authorList>
            <consortium name="Science for Life Laboratories"/>
        </authorList>
    </citation>
    <scope>NUCLEOTIDE SEQUENCE [LARGE SCALE GENOMIC DNA]</scope>
    <source>
        <strain evidence="3">Soil9</strain>
    </source>
</reference>
<feature type="transmembrane region" description="Helical" evidence="2">
    <location>
        <begin position="163"/>
        <end position="194"/>
    </location>
</feature>
<evidence type="ECO:0000313" key="3">
    <source>
        <dbReference type="EMBL" id="VTR90767.1"/>
    </source>
</evidence>
<gene>
    <name evidence="3" type="ORF">SOIL9_69470</name>
</gene>
<keyword evidence="2" id="KW-0472">Membrane</keyword>
<dbReference type="Proteomes" id="UP000464178">
    <property type="component" value="Chromosome"/>
</dbReference>
<dbReference type="KEGG" id="gms:SOIL9_69470"/>
<evidence type="ECO:0000256" key="2">
    <source>
        <dbReference type="SAM" id="Phobius"/>
    </source>
</evidence>
<proteinExistence type="predicted"/>
<evidence type="ECO:0000313" key="4">
    <source>
        <dbReference type="Proteomes" id="UP000464178"/>
    </source>
</evidence>
<protein>
    <submittedName>
        <fullName evidence="3">Uncharacterized protein</fullName>
    </submittedName>
</protein>
<accession>A0A6P2CQC2</accession>
<keyword evidence="4" id="KW-1185">Reference proteome</keyword>
<sequence>MPTVSCPSCARALDVDDDYRDWTVRCPHCATEFVPAEVAPAPFERSSRRRRDERPRDEYDGYERPRRRRERDPERDEWEFHEASRLAHGPGTWLEVCGWIGGLLLAGGAVYWFIIAADAGNNRNDDEVTAVLFGVFSAVCVVPYTVVMVVGGRKLRALSSYGWAMTASVVGIVSFFLPCFMCFCAFIPVGFGIWGMVTLNNPVVSRAIDRNSNGRVREYSRGWDN</sequence>
<evidence type="ECO:0000256" key="1">
    <source>
        <dbReference type="SAM" id="MobiDB-lite"/>
    </source>
</evidence>
<organism evidence="3 4">
    <name type="scientific">Gemmata massiliana</name>
    <dbReference type="NCBI Taxonomy" id="1210884"/>
    <lineage>
        <taxon>Bacteria</taxon>
        <taxon>Pseudomonadati</taxon>
        <taxon>Planctomycetota</taxon>
        <taxon>Planctomycetia</taxon>
        <taxon>Gemmatales</taxon>
        <taxon>Gemmataceae</taxon>
        <taxon>Gemmata</taxon>
    </lineage>
</organism>
<dbReference type="SUPFAM" id="SSF103473">
    <property type="entry name" value="MFS general substrate transporter"/>
    <property type="match status" value="1"/>
</dbReference>